<gene>
    <name evidence="2" type="ORF">MVLG_00421</name>
</gene>
<feature type="region of interest" description="Disordered" evidence="1">
    <location>
        <begin position="459"/>
        <end position="655"/>
    </location>
</feature>
<dbReference type="InParanoid" id="U5GZ14"/>
<dbReference type="STRING" id="683840.U5GZ14"/>
<evidence type="ECO:0000256" key="1">
    <source>
        <dbReference type="SAM" id="MobiDB-lite"/>
    </source>
</evidence>
<dbReference type="EMBL" id="GL541644">
    <property type="protein sequence ID" value="KDE09523.1"/>
    <property type="molecule type" value="Genomic_DNA"/>
</dbReference>
<evidence type="ECO:0000313" key="4">
    <source>
        <dbReference type="Proteomes" id="UP000017200"/>
    </source>
</evidence>
<feature type="compositionally biased region" description="Polar residues" evidence="1">
    <location>
        <begin position="612"/>
        <end position="626"/>
    </location>
</feature>
<feature type="compositionally biased region" description="Low complexity" evidence="1">
    <location>
        <begin position="119"/>
        <end position="143"/>
    </location>
</feature>
<accession>U5GZ14</accession>
<proteinExistence type="predicted"/>
<reference evidence="3" key="4">
    <citation type="submission" date="2015-06" db="UniProtKB">
        <authorList>
            <consortium name="EnsemblFungi"/>
        </authorList>
    </citation>
    <scope>IDENTIFICATION</scope>
</reference>
<feature type="compositionally biased region" description="Polar residues" evidence="1">
    <location>
        <begin position="486"/>
        <end position="502"/>
    </location>
</feature>
<feature type="region of interest" description="Disordered" evidence="1">
    <location>
        <begin position="1"/>
        <end position="143"/>
    </location>
</feature>
<evidence type="ECO:0000313" key="3">
    <source>
        <dbReference type="EnsemblFungi" id="MVLG_00421T0"/>
    </source>
</evidence>
<dbReference type="InterPro" id="IPR013745">
    <property type="entry name" value="Bit61/PRR5"/>
</dbReference>
<feature type="compositionally biased region" description="Low complexity" evidence="1">
    <location>
        <begin position="413"/>
        <end position="425"/>
    </location>
</feature>
<dbReference type="EnsemblFungi" id="MVLG_00421T0">
    <property type="protein sequence ID" value="MVLG_00421T0"/>
    <property type="gene ID" value="MVLG_00421"/>
</dbReference>
<sequence>MDADHHPSTSWQDDSPTIRARSRASSMTTLGGLRRAAADAAAAAPTRPSTTAGAFGGQLQPQIQLSRASSVNRSSSGKATPLLQSGQASPAPSTRSSWIRSSHHSSGATQAGTPGPGILSKSPTLTSPSPSGTPTPSASASVAPSLTSLPTLKALESYNVRNVAAALDHSTPDALRHIDDAWQSLCVRVLPLFNGEGIRGHVEDLNDLVISRIQRTFARTSSRPTASHTPSSNLSTLVTGLLVEDLTDLLTTGFLTLSSKLSPPNAPLPDDKFLHRLDETWAFFWSGLLPNLEAIFWPLRCDERLKAAVGGDGFDRLQGGRTRQGEGRIDIRKFAIISFRDQVILPEEPRLMTLFQNGSPTNDDDEAEQQLPSARRRRQEGEDGPDAPSESRQSRSGAKPAYVSNGRSVTFATSSPLSSPSSSIITPRRRQLFSVLASVLTADDRQLMVETLLKSLRSNRPDRRRSPLSQHRVDDDDEGHRPPFFNHSSSASTMNRNNTSGRKSGFLGSVYSDGHRSNRRNGGGAGSQRPLSKEEGDGGDTPFSDQTSDYYFDSPGVPPSPVIRGSEETRSGSTPISANERIDDRTITSRRGGGPTAGGGGGAPNPRGSVLPSPSTSSLNDFGQSVTQSLSQSDQTGTTGGTIRAFPRAAIPPLR</sequence>
<dbReference type="AlphaFoldDB" id="U5GZ14"/>
<reference evidence="2" key="2">
    <citation type="submission" date="2010-11" db="EMBL/GenBank/DDBJ databases">
        <authorList>
            <consortium name="The Broad Institute Genome Sequencing Platform"/>
            <person name="Earl A."/>
            <person name="Ward D."/>
            <person name="Feldgarden M."/>
            <person name="Gevers D."/>
            <person name="Butler R."/>
            <person name="Young S.K."/>
            <person name="Zeng Q."/>
            <person name="Gargeya S."/>
            <person name="Fitzgerald M."/>
            <person name="Haas B."/>
            <person name="Abouelleil A."/>
            <person name="Alvarado L."/>
            <person name="Arachchi H.M."/>
            <person name="Berlin A."/>
            <person name="Brown A."/>
            <person name="Chapman S.B."/>
            <person name="Chen Z."/>
            <person name="Dunbar C."/>
            <person name="Freedman E."/>
            <person name="Gearin G."/>
            <person name="Gellesch M."/>
            <person name="Goldberg J."/>
            <person name="Griggs A."/>
            <person name="Gujja S."/>
            <person name="Heilman E."/>
            <person name="Heiman D."/>
            <person name="Howarth C."/>
            <person name="Larson L."/>
            <person name="Lui A."/>
            <person name="MacDonald P.J.P."/>
            <person name="Mehta T."/>
            <person name="Montmayeur A."/>
            <person name="Murphy C."/>
            <person name="Neiman D."/>
            <person name="Pearson M."/>
            <person name="Priest M."/>
            <person name="Roberts A."/>
            <person name="Saif S."/>
            <person name="Shea T."/>
            <person name="Shenoy N."/>
            <person name="Sisk P."/>
            <person name="Stolte C."/>
            <person name="Sykes S."/>
            <person name="White J."/>
            <person name="Yandava C."/>
            <person name="Wortman J."/>
            <person name="Nusbaum C."/>
            <person name="Birren B."/>
        </authorList>
    </citation>
    <scope>NUCLEOTIDE SEQUENCE</scope>
    <source>
        <strain evidence="2">P1A1 Lamole</strain>
    </source>
</reference>
<evidence type="ECO:0008006" key="5">
    <source>
        <dbReference type="Google" id="ProtNLM"/>
    </source>
</evidence>
<feature type="compositionally biased region" description="Low complexity" evidence="1">
    <location>
        <begin position="34"/>
        <end position="53"/>
    </location>
</feature>
<dbReference type="GO" id="GO:0038203">
    <property type="term" value="P:TORC2 signaling"/>
    <property type="evidence" value="ECO:0007669"/>
    <property type="project" value="TreeGrafter"/>
</dbReference>
<protein>
    <recommendedName>
        <fullName evidence="5">HbrB-like protein</fullName>
    </recommendedName>
</protein>
<feature type="compositionally biased region" description="Polar residues" evidence="1">
    <location>
        <begin position="82"/>
        <end position="92"/>
    </location>
</feature>
<dbReference type="EMBL" id="AEIJ01000029">
    <property type="status" value="NOT_ANNOTATED_CDS"/>
    <property type="molecule type" value="Genomic_DNA"/>
</dbReference>
<feature type="compositionally biased region" description="Basic and acidic residues" evidence="1">
    <location>
        <begin position="459"/>
        <end position="481"/>
    </location>
</feature>
<dbReference type="HOGENOM" id="CLU_418683_0_0_1"/>
<feature type="region of interest" description="Disordered" evidence="1">
    <location>
        <begin position="354"/>
        <end position="425"/>
    </location>
</feature>
<feature type="compositionally biased region" description="Low complexity" evidence="1">
    <location>
        <begin position="627"/>
        <end position="637"/>
    </location>
</feature>
<reference evidence="2 4" key="3">
    <citation type="journal article" date="2015" name="BMC Genomics">
        <title>Sex and parasites: genomic and transcriptomic analysis of Microbotryum lychnidis-dioicae, the biotrophic and plant-castrating anther smut fungus.</title>
        <authorList>
            <person name="Perlin M.H."/>
            <person name="Amselem J."/>
            <person name="Fontanillas E."/>
            <person name="Toh S.S."/>
            <person name="Chen Z."/>
            <person name="Goldberg J."/>
            <person name="Duplessis S."/>
            <person name="Henrissat B."/>
            <person name="Young S."/>
            <person name="Zeng Q."/>
            <person name="Aguileta G."/>
            <person name="Petit E."/>
            <person name="Badouin H."/>
            <person name="Andrews J."/>
            <person name="Razeeq D."/>
            <person name="Gabaldon T."/>
            <person name="Quesneville H."/>
            <person name="Giraud T."/>
            <person name="Hood M.E."/>
            <person name="Schultz D.J."/>
            <person name="Cuomo C.A."/>
        </authorList>
    </citation>
    <scope>NUCLEOTIDE SEQUENCE [LARGE SCALE GENOMIC DNA]</scope>
    <source>
        <strain evidence="2">P1A1 Lamole</strain>
        <strain evidence="4">p1A1 Lamole</strain>
    </source>
</reference>
<feature type="compositionally biased region" description="Gly residues" evidence="1">
    <location>
        <begin position="591"/>
        <end position="603"/>
    </location>
</feature>
<evidence type="ECO:0000313" key="2">
    <source>
        <dbReference type="EMBL" id="KDE09523.1"/>
    </source>
</evidence>
<reference evidence="4" key="1">
    <citation type="submission" date="2010-11" db="EMBL/GenBank/DDBJ databases">
        <title>The genome sequence of Microbotryum violaceum strain p1A1 Lamole.</title>
        <authorList>
            <person name="Cuomo C."/>
            <person name="Perlin M."/>
            <person name="Young S.K."/>
            <person name="Zeng Q."/>
            <person name="Gargeya S."/>
            <person name="Alvarado L."/>
            <person name="Berlin A."/>
            <person name="Chapman S.B."/>
            <person name="Chen Z."/>
            <person name="Freedman E."/>
            <person name="Gellesch M."/>
            <person name="Goldberg J."/>
            <person name="Griggs A."/>
            <person name="Gujja S."/>
            <person name="Heilman E."/>
            <person name="Heiman D."/>
            <person name="Howarth C."/>
            <person name="Mehta T."/>
            <person name="Neiman D."/>
            <person name="Pearson M."/>
            <person name="Roberts A."/>
            <person name="Saif S."/>
            <person name="Shea T."/>
            <person name="Shenoy N."/>
            <person name="Sisk P."/>
            <person name="Stolte C."/>
            <person name="Sykes S."/>
            <person name="White J."/>
            <person name="Yandava C."/>
            <person name="Haas B."/>
            <person name="Nusbaum C."/>
            <person name="Birren B."/>
        </authorList>
    </citation>
    <scope>NUCLEOTIDE SEQUENCE [LARGE SCALE GENOMIC DNA]</scope>
    <source>
        <strain evidence="4">p1A1 Lamole</strain>
    </source>
</reference>
<dbReference type="PANTHER" id="PTHR32428:SF2">
    <property type="entry name" value="TARGET OF RAPAMYCIN COMPLEX 2 SUBUNIT BIT61-RELATED"/>
    <property type="match status" value="1"/>
</dbReference>
<organism evidence="2">
    <name type="scientific">Microbotryum lychnidis-dioicae (strain p1A1 Lamole / MvSl-1064)</name>
    <name type="common">Anther smut fungus</name>
    <dbReference type="NCBI Taxonomy" id="683840"/>
    <lineage>
        <taxon>Eukaryota</taxon>
        <taxon>Fungi</taxon>
        <taxon>Dikarya</taxon>
        <taxon>Basidiomycota</taxon>
        <taxon>Pucciniomycotina</taxon>
        <taxon>Microbotryomycetes</taxon>
        <taxon>Microbotryales</taxon>
        <taxon>Microbotryaceae</taxon>
        <taxon>Microbotryum</taxon>
    </lineage>
</organism>
<dbReference type="Proteomes" id="UP000017200">
    <property type="component" value="Unassembled WGS sequence"/>
</dbReference>
<feature type="compositionally biased region" description="Low complexity" evidence="1">
    <location>
        <begin position="93"/>
        <end position="106"/>
    </location>
</feature>
<dbReference type="Pfam" id="PF08539">
    <property type="entry name" value="HbrB"/>
    <property type="match status" value="1"/>
</dbReference>
<dbReference type="GO" id="GO:0031932">
    <property type="term" value="C:TORC2 complex"/>
    <property type="evidence" value="ECO:0007669"/>
    <property type="project" value="TreeGrafter"/>
</dbReference>
<keyword evidence="4" id="KW-1185">Reference proteome</keyword>
<feature type="compositionally biased region" description="Low complexity" evidence="1">
    <location>
        <begin position="66"/>
        <end position="76"/>
    </location>
</feature>
<dbReference type="OrthoDB" id="2290221at2759"/>
<dbReference type="PANTHER" id="PTHR32428">
    <property type="entry name" value="TARGET OF RAPAMYCIN COMPLEX 2 SUBUNIT BIT61-RELATED"/>
    <property type="match status" value="1"/>
</dbReference>
<name>U5GZ14_USTV1</name>